<gene>
    <name evidence="4" type="ORF">ACFSOY_08505</name>
</gene>
<dbReference type="SUPFAM" id="SSF52833">
    <property type="entry name" value="Thioredoxin-like"/>
    <property type="match status" value="1"/>
</dbReference>
<accession>A0ABW4ZXM2</accession>
<dbReference type="InterPro" id="IPR000866">
    <property type="entry name" value="AhpC/TSA"/>
</dbReference>
<evidence type="ECO:0000259" key="3">
    <source>
        <dbReference type="PROSITE" id="PS51352"/>
    </source>
</evidence>
<protein>
    <submittedName>
        <fullName evidence="4">Redoxin domain-containing protein</fullName>
    </submittedName>
</protein>
<dbReference type="Gene3D" id="3.40.30.10">
    <property type="entry name" value="Glutaredoxin"/>
    <property type="match status" value="1"/>
</dbReference>
<dbReference type="EMBL" id="JBHUIO010000005">
    <property type="protein sequence ID" value="MFD2170036.1"/>
    <property type="molecule type" value="Genomic_DNA"/>
</dbReference>
<keyword evidence="2" id="KW-0472">Membrane</keyword>
<dbReference type="InterPro" id="IPR036249">
    <property type="entry name" value="Thioredoxin-like_sf"/>
</dbReference>
<dbReference type="Proteomes" id="UP001597343">
    <property type="component" value="Unassembled WGS sequence"/>
</dbReference>
<reference evidence="5" key="1">
    <citation type="journal article" date="2019" name="Int. J. Syst. Evol. Microbiol.">
        <title>The Global Catalogue of Microorganisms (GCM) 10K type strain sequencing project: providing services to taxonomists for standard genome sequencing and annotation.</title>
        <authorList>
            <consortium name="The Broad Institute Genomics Platform"/>
            <consortium name="The Broad Institute Genome Sequencing Center for Infectious Disease"/>
            <person name="Wu L."/>
            <person name="Ma J."/>
        </authorList>
    </citation>
    <scope>NUCLEOTIDE SEQUENCE [LARGE SCALE GENOMIC DNA]</scope>
    <source>
        <strain evidence="5">CGMCC 1.13574</strain>
    </source>
</reference>
<evidence type="ECO:0000256" key="1">
    <source>
        <dbReference type="ARBA" id="ARBA00023157"/>
    </source>
</evidence>
<keyword evidence="1" id="KW-1015">Disulfide bond</keyword>
<keyword evidence="5" id="KW-1185">Reference proteome</keyword>
<feature type="domain" description="Thioredoxin" evidence="3">
    <location>
        <begin position="48"/>
        <end position="183"/>
    </location>
</feature>
<evidence type="ECO:0000313" key="4">
    <source>
        <dbReference type="EMBL" id="MFD2170036.1"/>
    </source>
</evidence>
<evidence type="ECO:0000313" key="5">
    <source>
        <dbReference type="Proteomes" id="UP001597343"/>
    </source>
</evidence>
<keyword evidence="2" id="KW-0812">Transmembrane</keyword>
<name>A0ABW4ZXM2_9BACL</name>
<dbReference type="PROSITE" id="PS51352">
    <property type="entry name" value="THIOREDOXIN_2"/>
    <property type="match status" value="1"/>
</dbReference>
<dbReference type="Pfam" id="PF00578">
    <property type="entry name" value="AhpC-TSA"/>
    <property type="match status" value="1"/>
</dbReference>
<proteinExistence type="predicted"/>
<evidence type="ECO:0000256" key="2">
    <source>
        <dbReference type="SAM" id="Phobius"/>
    </source>
</evidence>
<dbReference type="RefSeq" id="WP_386045652.1">
    <property type="nucleotide sequence ID" value="NZ_JBHUIO010000005.1"/>
</dbReference>
<comment type="caution">
    <text evidence="4">The sequence shown here is derived from an EMBL/GenBank/DDBJ whole genome shotgun (WGS) entry which is preliminary data.</text>
</comment>
<sequence>MTTTYQALVVAILVLVILQFGLIFLLARYIGNFMNKIRGFRGIEFGTLEVGDKAPTFRKHDYQERPVVLSQLVAEKKTVLMFVNTDCPTCKSILPQLGSILSTYDLHLIMINKDNQSNDEAITSLLPESVLYLRSPQIVEAYEISKVPFGVLINQQGIIEQHSVLSDINVLRNMLLQEKRLAS</sequence>
<keyword evidence="2" id="KW-1133">Transmembrane helix</keyword>
<dbReference type="InterPro" id="IPR013766">
    <property type="entry name" value="Thioredoxin_domain"/>
</dbReference>
<feature type="transmembrane region" description="Helical" evidence="2">
    <location>
        <begin position="6"/>
        <end position="31"/>
    </location>
</feature>
<organism evidence="4 5">
    <name type="scientific">Tumebacillus lipolyticus</name>
    <dbReference type="NCBI Taxonomy" id="1280370"/>
    <lineage>
        <taxon>Bacteria</taxon>
        <taxon>Bacillati</taxon>
        <taxon>Bacillota</taxon>
        <taxon>Bacilli</taxon>
        <taxon>Bacillales</taxon>
        <taxon>Alicyclobacillaceae</taxon>
        <taxon>Tumebacillus</taxon>
    </lineage>
</organism>